<keyword evidence="1" id="KW-0732">Signal</keyword>
<dbReference type="RefSeq" id="WP_074604749.1">
    <property type="nucleotide sequence ID" value="NZ_FNGY01000001.1"/>
</dbReference>
<dbReference type="Gene3D" id="2.20.110.10">
    <property type="entry name" value="Histone H3 K4-specific methyltransferase SET7/9 N-terminal domain"/>
    <property type="match status" value="2"/>
</dbReference>
<evidence type="ECO:0000313" key="3">
    <source>
        <dbReference type="Proteomes" id="UP000183200"/>
    </source>
</evidence>
<gene>
    <name evidence="2" type="ORF">SAMN05421820_101753</name>
</gene>
<organism evidence="2 3">
    <name type="scientific">Pedobacter steynii</name>
    <dbReference type="NCBI Taxonomy" id="430522"/>
    <lineage>
        <taxon>Bacteria</taxon>
        <taxon>Pseudomonadati</taxon>
        <taxon>Bacteroidota</taxon>
        <taxon>Sphingobacteriia</taxon>
        <taxon>Sphingobacteriales</taxon>
        <taxon>Sphingobacteriaceae</taxon>
        <taxon>Pedobacter</taxon>
    </lineage>
</organism>
<feature type="chain" id="PRO_5010299774" evidence="1">
    <location>
        <begin position="27"/>
        <end position="259"/>
    </location>
</feature>
<name>A0A1G9L3W2_9SPHI</name>
<keyword evidence="3" id="KW-1185">Reference proteome</keyword>
<accession>A0A1G9L3W2</accession>
<dbReference type="AlphaFoldDB" id="A0A1G9L3W2"/>
<reference evidence="3" key="1">
    <citation type="submission" date="2016-10" db="EMBL/GenBank/DDBJ databases">
        <authorList>
            <person name="Varghese N."/>
            <person name="Submissions S."/>
        </authorList>
    </citation>
    <scope>NUCLEOTIDE SEQUENCE [LARGE SCALE GENOMIC DNA]</scope>
    <source>
        <strain evidence="3">DSM 19110</strain>
    </source>
</reference>
<sequence>MKIHQKIVKTLSCTFVFLGLTANVFAQLPEEIKWEHLLKTYNRDSTEMILSLNDKPLQGQYKIPADEGGFALYTINKGFITGEAFWYTQGGRMECKLHYKNGVRNGLKENYDSDNNVWLRQEYKDGKQDGTSEMYKGSKIINKSGYKAGKKHGLSLTYSGDQLTTEAYYENDLRNGAHRVFNNGKIITENNYKDDLQNGLSTTYAQGKKSMDATYEKGKRHGVSHMYKPDGSILFESYYLLGEKVTKAAFEEYQQSDKK</sequence>
<evidence type="ECO:0000313" key="2">
    <source>
        <dbReference type="EMBL" id="SDL56443.1"/>
    </source>
</evidence>
<proteinExistence type="predicted"/>
<dbReference type="EMBL" id="FNGY01000001">
    <property type="protein sequence ID" value="SDL56443.1"/>
    <property type="molecule type" value="Genomic_DNA"/>
</dbReference>
<protein>
    <submittedName>
        <fullName evidence="2">Antitoxin component YwqK of the YwqJK toxin-antitoxin module</fullName>
    </submittedName>
</protein>
<dbReference type="Proteomes" id="UP000183200">
    <property type="component" value="Unassembled WGS sequence"/>
</dbReference>
<evidence type="ECO:0000256" key="1">
    <source>
        <dbReference type="SAM" id="SignalP"/>
    </source>
</evidence>
<dbReference type="SUPFAM" id="SSF82185">
    <property type="entry name" value="Histone H3 K4-specific methyltransferase SET7/9 N-terminal domain"/>
    <property type="match status" value="2"/>
</dbReference>
<feature type="signal peptide" evidence="1">
    <location>
        <begin position="1"/>
        <end position="26"/>
    </location>
</feature>
<dbReference type="OrthoDB" id="9785122at2"/>